<name>A0A5P6VV35_PSEXY</name>
<accession>A0A5P6VV35</accession>
<gene>
    <name evidence="1" type="ORF">FXF36_15295</name>
</gene>
<evidence type="ECO:0000313" key="1">
    <source>
        <dbReference type="EMBL" id="QFJ56148.1"/>
    </source>
</evidence>
<dbReference type="Proteomes" id="UP000327030">
    <property type="component" value="Chromosome 1"/>
</dbReference>
<dbReference type="AlphaFoldDB" id="A0A5P6VV35"/>
<dbReference type="OrthoDB" id="6057646at2"/>
<evidence type="ECO:0000313" key="2">
    <source>
        <dbReference type="Proteomes" id="UP000327030"/>
    </source>
</evidence>
<protein>
    <submittedName>
        <fullName evidence="1">Uncharacterized protein</fullName>
    </submittedName>
</protein>
<proteinExistence type="predicted"/>
<reference evidence="2" key="1">
    <citation type="submission" date="2019-08" db="EMBL/GenBank/DDBJ databases">
        <title>Complete Genome Sequence of the Polysaccharide-Degrading Rumen Bacterium Pseudobutyrivibrio xylanivorans MA3014.</title>
        <authorList>
            <person name="Palevich N."/>
            <person name="Maclean P.H."/>
            <person name="Kelly W.J."/>
            <person name="Leahy S.C."/>
            <person name="Rakonjac J."/>
            <person name="Attwood G.T."/>
        </authorList>
    </citation>
    <scope>NUCLEOTIDE SEQUENCE [LARGE SCALE GENOMIC DNA]</scope>
    <source>
        <strain evidence="2">MA3014</strain>
    </source>
</reference>
<dbReference type="EMBL" id="CP043028">
    <property type="protein sequence ID" value="QFJ56148.1"/>
    <property type="molecule type" value="Genomic_DNA"/>
</dbReference>
<organism evidence="1 2">
    <name type="scientific">Pseudobutyrivibrio xylanivorans</name>
    <dbReference type="NCBI Taxonomy" id="185007"/>
    <lineage>
        <taxon>Bacteria</taxon>
        <taxon>Bacillati</taxon>
        <taxon>Bacillota</taxon>
        <taxon>Clostridia</taxon>
        <taxon>Lachnospirales</taxon>
        <taxon>Lachnospiraceae</taxon>
        <taxon>Pseudobutyrivibrio</taxon>
    </lineage>
</organism>
<dbReference type="KEGG" id="pxv:FXF36_15295"/>
<sequence>MQDYQLKSQKKKEKAVLFQGNEQDFFEGEISEIILECLSESLDNLESKTRKADVIKDIISQNEQDGELEKRKQKVKEIFKGYKSVNGTMKKELEAIGFEVKEDGKHIKLIYFGDSRYMTTIAKTPSDNRTGNNVAGTILREMM</sequence>